<keyword evidence="3" id="KW-0408">Iron</keyword>
<sequence length="311" mass="34366">MHVEKKTSPSGGTTAALITVSTEERGGVDQAVEELLAEHGAVFLRGIGVAGPEHFRAVVDRFSEKLLDYRHGNSPRTQIGDGVYTSTDYPAGYDISLHNEMSYAPTWPSRLFFSCLVEPATGGATHLADGRALLRDLDSVVRDRFEGLGVTYRQNMHGGVGFGKSWQATYDTEDRKKVEEFLTAAQVGFEWTADNGLRTWQMRPGARSHQVSGDAVWFNQADQWHVSNLPEAEREALLGMVEHEQDLPLSVSYGDGSRITTEDLDTVRETAGRHALDVPWQCGDVLMVDNMSVLHGRRAFTGDRRILVSMA</sequence>
<dbReference type="PANTHER" id="PTHR10696:SF56">
    <property type="entry name" value="TAUD_TFDA-LIKE DOMAIN-CONTAINING PROTEIN"/>
    <property type="match status" value="1"/>
</dbReference>
<dbReference type="InterPro" id="IPR042098">
    <property type="entry name" value="TauD-like_sf"/>
</dbReference>
<evidence type="ECO:0000259" key="5">
    <source>
        <dbReference type="Pfam" id="PF02668"/>
    </source>
</evidence>
<comment type="caution">
    <text evidence="6">The sequence shown here is derived from an EMBL/GenBank/DDBJ whole genome shotgun (WGS) entry which is preliminary data.</text>
</comment>
<organism evidence="6 7">
    <name type="scientific">Amycolatopsis coloradensis</name>
    <dbReference type="NCBI Taxonomy" id="76021"/>
    <lineage>
        <taxon>Bacteria</taxon>
        <taxon>Bacillati</taxon>
        <taxon>Actinomycetota</taxon>
        <taxon>Actinomycetes</taxon>
        <taxon>Pseudonocardiales</taxon>
        <taxon>Pseudonocardiaceae</taxon>
        <taxon>Amycolatopsis</taxon>
    </lineage>
</organism>
<dbReference type="EMBL" id="MQUQ01000011">
    <property type="protein sequence ID" value="OLZ50119.1"/>
    <property type="molecule type" value="Genomic_DNA"/>
</dbReference>
<evidence type="ECO:0000256" key="3">
    <source>
        <dbReference type="ARBA" id="ARBA00023004"/>
    </source>
</evidence>
<dbReference type="SUPFAM" id="SSF51197">
    <property type="entry name" value="Clavaminate synthase-like"/>
    <property type="match status" value="1"/>
</dbReference>
<evidence type="ECO:0000313" key="6">
    <source>
        <dbReference type="EMBL" id="OLZ50119.1"/>
    </source>
</evidence>
<evidence type="ECO:0000256" key="1">
    <source>
        <dbReference type="ARBA" id="ARBA00001954"/>
    </source>
</evidence>
<keyword evidence="7" id="KW-1185">Reference proteome</keyword>
<dbReference type="Proteomes" id="UP000187486">
    <property type="component" value="Unassembled WGS sequence"/>
</dbReference>
<gene>
    <name evidence="6" type="ORF">BS329_20475</name>
</gene>
<comment type="cofactor">
    <cofactor evidence="1">
        <name>Fe(2+)</name>
        <dbReference type="ChEBI" id="CHEBI:29033"/>
    </cofactor>
</comment>
<proteinExistence type="predicted"/>
<dbReference type="Gene3D" id="3.60.130.10">
    <property type="entry name" value="Clavaminate synthase-like"/>
    <property type="match status" value="1"/>
</dbReference>
<dbReference type="GO" id="GO:0017000">
    <property type="term" value="P:antibiotic biosynthetic process"/>
    <property type="evidence" value="ECO:0007669"/>
    <property type="project" value="UniProtKB-KW"/>
</dbReference>
<dbReference type="OrthoDB" id="9769888at2"/>
<keyword evidence="2" id="KW-0560">Oxidoreductase</keyword>
<reference evidence="6 7" key="1">
    <citation type="submission" date="2016-01" db="EMBL/GenBank/DDBJ databases">
        <title>Amycolatopsis coloradensis genome sequencing and assembly.</title>
        <authorList>
            <person name="Mayilraj S."/>
        </authorList>
    </citation>
    <scope>NUCLEOTIDE SEQUENCE [LARGE SCALE GENOMIC DNA]</scope>
    <source>
        <strain evidence="6 7">DSM 44225</strain>
    </source>
</reference>
<feature type="domain" description="TauD/TfdA-like" evidence="5">
    <location>
        <begin position="29"/>
        <end position="308"/>
    </location>
</feature>
<dbReference type="STRING" id="76021.BS329_20475"/>
<protein>
    <recommendedName>
        <fullName evidence="5">TauD/TfdA-like domain-containing protein</fullName>
    </recommendedName>
</protein>
<dbReference type="RefSeq" id="WP_076162975.1">
    <property type="nucleotide sequence ID" value="NZ_JBEZVB010000014.1"/>
</dbReference>
<evidence type="ECO:0000256" key="2">
    <source>
        <dbReference type="ARBA" id="ARBA00023002"/>
    </source>
</evidence>
<dbReference type="InterPro" id="IPR050411">
    <property type="entry name" value="AlphaKG_dependent_hydroxylases"/>
</dbReference>
<accession>A0A1R0KR42</accession>
<evidence type="ECO:0000313" key="7">
    <source>
        <dbReference type="Proteomes" id="UP000187486"/>
    </source>
</evidence>
<keyword evidence="4" id="KW-0045">Antibiotic biosynthesis</keyword>
<dbReference type="GO" id="GO:0016491">
    <property type="term" value="F:oxidoreductase activity"/>
    <property type="evidence" value="ECO:0007669"/>
    <property type="project" value="UniProtKB-KW"/>
</dbReference>
<dbReference type="Pfam" id="PF02668">
    <property type="entry name" value="TauD"/>
    <property type="match status" value="1"/>
</dbReference>
<name>A0A1R0KR42_9PSEU</name>
<dbReference type="AlphaFoldDB" id="A0A1R0KR42"/>
<dbReference type="InterPro" id="IPR003819">
    <property type="entry name" value="TauD/TfdA-like"/>
</dbReference>
<dbReference type="PANTHER" id="PTHR10696">
    <property type="entry name" value="GAMMA-BUTYROBETAINE HYDROXYLASE-RELATED"/>
    <property type="match status" value="1"/>
</dbReference>
<evidence type="ECO:0000256" key="4">
    <source>
        <dbReference type="ARBA" id="ARBA00023194"/>
    </source>
</evidence>